<protein>
    <recommendedName>
        <fullName evidence="3">PPPDE domain-containing protein</fullName>
    </recommendedName>
</protein>
<evidence type="ECO:0000313" key="2">
    <source>
        <dbReference type="Proteomes" id="UP000053593"/>
    </source>
</evidence>
<name>A0A0D0B2F1_9AGAR</name>
<sequence>MSVELLRTSYYGTERREVCFSTPYSLMSTTIINTGFYSSRYGEPVLVSIPVFKLCGHFVLYTTTHKYELRLDRTSNFRPYFLHRPLTPTEISQTSDSLNANSPRYHYFVSGWTHRTHTDIVRTFNEAITHFGSYNRLTNNCRTFLQSGCGSVVQTISVWHEDMLMVDPGHVLLLGLMAVMMYRAMLRELCRWVWCVKWGPDWESTVQYHEKPVDNPLHKTTY</sequence>
<evidence type="ECO:0008006" key="3">
    <source>
        <dbReference type="Google" id="ProtNLM"/>
    </source>
</evidence>
<reference evidence="1 2" key="1">
    <citation type="submission" date="2014-04" db="EMBL/GenBank/DDBJ databases">
        <title>Evolutionary Origins and Diversification of the Mycorrhizal Mutualists.</title>
        <authorList>
            <consortium name="DOE Joint Genome Institute"/>
            <consortium name="Mycorrhizal Genomics Consortium"/>
            <person name="Kohler A."/>
            <person name="Kuo A."/>
            <person name="Nagy L.G."/>
            <person name="Floudas D."/>
            <person name="Copeland A."/>
            <person name="Barry K.W."/>
            <person name="Cichocki N."/>
            <person name="Veneault-Fourrey C."/>
            <person name="LaButti K."/>
            <person name="Lindquist E.A."/>
            <person name="Lipzen A."/>
            <person name="Lundell T."/>
            <person name="Morin E."/>
            <person name="Murat C."/>
            <person name="Riley R."/>
            <person name="Ohm R."/>
            <person name="Sun H."/>
            <person name="Tunlid A."/>
            <person name="Henrissat B."/>
            <person name="Grigoriev I.V."/>
            <person name="Hibbett D.S."/>
            <person name="Martin F."/>
        </authorList>
    </citation>
    <scope>NUCLEOTIDE SEQUENCE [LARGE SCALE GENOMIC DNA]</scope>
    <source>
        <strain evidence="1 2">FD-317 M1</strain>
    </source>
</reference>
<dbReference type="EMBL" id="KN834791">
    <property type="protein sequence ID" value="KIK57340.1"/>
    <property type="molecule type" value="Genomic_DNA"/>
</dbReference>
<dbReference type="HOGENOM" id="CLU_1245504_0_0_1"/>
<keyword evidence="2" id="KW-1185">Reference proteome</keyword>
<dbReference type="AlphaFoldDB" id="A0A0D0B2F1"/>
<accession>A0A0D0B2F1</accession>
<proteinExistence type="predicted"/>
<organism evidence="1 2">
    <name type="scientific">Collybiopsis luxurians FD-317 M1</name>
    <dbReference type="NCBI Taxonomy" id="944289"/>
    <lineage>
        <taxon>Eukaryota</taxon>
        <taxon>Fungi</taxon>
        <taxon>Dikarya</taxon>
        <taxon>Basidiomycota</taxon>
        <taxon>Agaricomycotina</taxon>
        <taxon>Agaricomycetes</taxon>
        <taxon>Agaricomycetidae</taxon>
        <taxon>Agaricales</taxon>
        <taxon>Marasmiineae</taxon>
        <taxon>Omphalotaceae</taxon>
        <taxon>Collybiopsis</taxon>
        <taxon>Collybiopsis luxurians</taxon>
    </lineage>
</organism>
<gene>
    <name evidence="1" type="ORF">GYMLUDRAFT_755329</name>
</gene>
<evidence type="ECO:0000313" key="1">
    <source>
        <dbReference type="EMBL" id="KIK57340.1"/>
    </source>
</evidence>
<dbReference type="OrthoDB" id="2914753at2759"/>
<dbReference type="Proteomes" id="UP000053593">
    <property type="component" value="Unassembled WGS sequence"/>
</dbReference>